<dbReference type="CDD" id="cd09999">
    <property type="entry name" value="Arginase-like_1"/>
    <property type="match status" value="1"/>
</dbReference>
<dbReference type="Proteomes" id="UP001228581">
    <property type="component" value="Unassembled WGS sequence"/>
</dbReference>
<keyword evidence="6" id="KW-1185">Reference proteome</keyword>
<dbReference type="RefSeq" id="WP_314003359.1">
    <property type="nucleotide sequence ID" value="NZ_JASJOT010000034.1"/>
</dbReference>
<protein>
    <submittedName>
        <fullName evidence="5">Arginase family protein</fullName>
    </submittedName>
</protein>
<organism evidence="5 6">
    <name type="scientific">Xanthocytophaga flava</name>
    <dbReference type="NCBI Taxonomy" id="3048013"/>
    <lineage>
        <taxon>Bacteria</taxon>
        <taxon>Pseudomonadati</taxon>
        <taxon>Bacteroidota</taxon>
        <taxon>Cytophagia</taxon>
        <taxon>Cytophagales</taxon>
        <taxon>Rhodocytophagaceae</taxon>
        <taxon>Xanthocytophaga</taxon>
    </lineage>
</organism>
<dbReference type="InterPro" id="IPR023696">
    <property type="entry name" value="Ureohydrolase_dom_sf"/>
</dbReference>
<sequence length="263" mass="29768">MIFINPQWQGSGFTDDLKWGTQTFISYFKDRDTKVIPLSSKELTTIGNIKCFEPLLEQAKFFKEVISTSKLDKIATIGGDCGIEIIPISYLNQLYQGEMCIIYIDAHADLNTPESSPSKAFHGMPLRTLLGEGNGEFIGLLFSRLKPEQICYVGLRDLDEPESKYIQEYSITTITDCQFEYVQTKLQHFKNVYIHLDLDVLDKSEYAFSMFPTNNGSSVSNVAELVRKLKANYNVVGFCITESTATTLEQLNPIKPIIDQIQL</sequence>
<evidence type="ECO:0000256" key="4">
    <source>
        <dbReference type="PROSITE-ProRule" id="PRU00742"/>
    </source>
</evidence>
<dbReference type="PRINTS" id="PR00116">
    <property type="entry name" value="ARGINASE"/>
</dbReference>
<comment type="similarity">
    <text evidence="4">Belongs to the arginase family.</text>
</comment>
<dbReference type="PANTHER" id="PTHR43782:SF3">
    <property type="entry name" value="ARGINASE"/>
    <property type="match status" value="1"/>
</dbReference>
<dbReference type="InterPro" id="IPR006035">
    <property type="entry name" value="Ureohydrolase"/>
</dbReference>
<evidence type="ECO:0000313" key="5">
    <source>
        <dbReference type="EMBL" id="MDJ1497634.1"/>
    </source>
</evidence>
<comment type="caution">
    <text evidence="5">The sequence shown here is derived from an EMBL/GenBank/DDBJ whole genome shotgun (WGS) entry which is preliminary data.</text>
</comment>
<keyword evidence="1" id="KW-0479">Metal-binding</keyword>
<evidence type="ECO:0000256" key="2">
    <source>
        <dbReference type="ARBA" id="ARBA00022801"/>
    </source>
</evidence>
<dbReference type="Pfam" id="PF00491">
    <property type="entry name" value="Arginase"/>
    <property type="match status" value="1"/>
</dbReference>
<gene>
    <name evidence="5" type="ORF">QNI19_32140</name>
</gene>
<dbReference type="EMBL" id="JASJOT010000034">
    <property type="protein sequence ID" value="MDJ1497634.1"/>
    <property type="molecule type" value="Genomic_DNA"/>
</dbReference>
<evidence type="ECO:0000256" key="1">
    <source>
        <dbReference type="ARBA" id="ARBA00022723"/>
    </source>
</evidence>
<keyword evidence="2" id="KW-0378">Hydrolase</keyword>
<proteinExistence type="inferred from homology"/>
<evidence type="ECO:0000313" key="6">
    <source>
        <dbReference type="Proteomes" id="UP001228581"/>
    </source>
</evidence>
<accession>A0ABT7CYH0</accession>
<dbReference type="PANTHER" id="PTHR43782">
    <property type="entry name" value="ARGINASE"/>
    <property type="match status" value="1"/>
</dbReference>
<keyword evidence="3" id="KW-0464">Manganese</keyword>
<dbReference type="PROSITE" id="PS51409">
    <property type="entry name" value="ARGINASE_2"/>
    <property type="match status" value="1"/>
</dbReference>
<evidence type="ECO:0000256" key="3">
    <source>
        <dbReference type="ARBA" id="ARBA00023211"/>
    </source>
</evidence>
<name>A0ABT7CYH0_9BACT</name>
<dbReference type="Gene3D" id="3.40.800.10">
    <property type="entry name" value="Ureohydrolase domain"/>
    <property type="match status" value="1"/>
</dbReference>
<dbReference type="SUPFAM" id="SSF52768">
    <property type="entry name" value="Arginase/deacetylase"/>
    <property type="match status" value="1"/>
</dbReference>
<reference evidence="5 6" key="1">
    <citation type="submission" date="2023-05" db="EMBL/GenBank/DDBJ databases">
        <authorList>
            <person name="Zhang X."/>
        </authorList>
    </citation>
    <scope>NUCLEOTIDE SEQUENCE [LARGE SCALE GENOMIC DNA]</scope>
    <source>
        <strain evidence="5 6">DM2B3-1</strain>
    </source>
</reference>